<dbReference type="PROSITE" id="PS00198">
    <property type="entry name" value="4FE4S_FER_1"/>
    <property type="match status" value="2"/>
</dbReference>
<evidence type="ECO:0000313" key="10">
    <source>
        <dbReference type="Proteomes" id="UP000683246"/>
    </source>
</evidence>
<dbReference type="Gene3D" id="3.40.50.360">
    <property type="match status" value="1"/>
</dbReference>
<evidence type="ECO:0000256" key="5">
    <source>
        <dbReference type="ARBA" id="ARBA00022723"/>
    </source>
</evidence>
<sequence>MKIAGVYFSGTGNTQWVAQKLEEKLRVQGHDVNMLSIEDYTVSETAKICQEADIVGFLYPIYASDMPKVFRAYMEALTHHNMPRRKKAFCITSVAIYSGDGALVVKEYCHKMNLNLVWGYNVHMPCNFNTALPGLKVPSADKIRKIKAKADRKLDRIIKAMDEGHNKLEGSDILNTMMGSLQRKSSKGMIQKYDVKINSELCIKCSKCVKLCPTNNLILPDNGKAVQTHEKCTACLRCVNQCPVYAIRMMSANNDKPFKQYKGPTKH</sequence>
<comment type="cofactor">
    <cofactor evidence="1">
        <name>[4Fe-4S] cluster</name>
        <dbReference type="ChEBI" id="CHEBI:49883"/>
    </cofactor>
</comment>
<keyword evidence="7" id="KW-0411">Iron-sulfur</keyword>
<evidence type="ECO:0000256" key="6">
    <source>
        <dbReference type="ARBA" id="ARBA00023004"/>
    </source>
</evidence>
<feature type="domain" description="4Fe-4S ferredoxin-type" evidence="8">
    <location>
        <begin position="223"/>
        <end position="252"/>
    </location>
</feature>
<dbReference type="PANTHER" id="PTHR24960:SF79">
    <property type="entry name" value="PHOTOSYSTEM I IRON-SULFUR CENTER"/>
    <property type="match status" value="1"/>
</dbReference>
<dbReference type="SUPFAM" id="SSF54862">
    <property type="entry name" value="4Fe-4S ferredoxins"/>
    <property type="match status" value="1"/>
</dbReference>
<dbReference type="KEGG" id="vpy:HZI73_08460"/>
<dbReference type="InterPro" id="IPR017896">
    <property type="entry name" value="4Fe4S_Fe-S-bd"/>
</dbReference>
<dbReference type="AlphaFoldDB" id="A0A8J8MIM2"/>
<keyword evidence="5" id="KW-0479">Metal-binding</keyword>
<evidence type="ECO:0000256" key="2">
    <source>
        <dbReference type="ARBA" id="ARBA00003532"/>
    </source>
</evidence>
<evidence type="ECO:0000313" key="9">
    <source>
        <dbReference type="EMBL" id="QUI22329.1"/>
    </source>
</evidence>
<dbReference type="NCBIfam" id="NF038196">
    <property type="entry name" value="ferrodoxin_EFR1"/>
    <property type="match status" value="1"/>
</dbReference>
<dbReference type="Proteomes" id="UP000683246">
    <property type="component" value="Chromosome"/>
</dbReference>
<keyword evidence="6" id="KW-0408">Iron</keyword>
<evidence type="ECO:0000256" key="1">
    <source>
        <dbReference type="ARBA" id="ARBA00001966"/>
    </source>
</evidence>
<evidence type="ECO:0000256" key="7">
    <source>
        <dbReference type="ARBA" id="ARBA00023014"/>
    </source>
</evidence>
<name>A0A8J8MIM2_9FIRM</name>
<reference evidence="9" key="1">
    <citation type="submission" date="2020-07" db="EMBL/GenBank/DDBJ databases">
        <title>Vallitalea pronyensis genome.</title>
        <authorList>
            <person name="Postec A."/>
        </authorList>
    </citation>
    <scope>NUCLEOTIDE SEQUENCE</scope>
    <source>
        <strain evidence="9">FatNI3</strain>
    </source>
</reference>
<keyword evidence="4" id="KW-0004">4Fe-4S</keyword>
<dbReference type="InterPro" id="IPR050157">
    <property type="entry name" value="PSI_iron-sulfur_center"/>
</dbReference>
<dbReference type="Gene3D" id="3.30.70.20">
    <property type="match status" value="1"/>
</dbReference>
<dbReference type="Pfam" id="PF12724">
    <property type="entry name" value="Flavodoxin_5"/>
    <property type="match status" value="1"/>
</dbReference>
<dbReference type="PANTHER" id="PTHR24960">
    <property type="entry name" value="PHOTOSYSTEM I IRON-SULFUR CENTER-RELATED"/>
    <property type="match status" value="1"/>
</dbReference>
<organism evidence="9 10">
    <name type="scientific">Vallitalea pronyensis</name>
    <dbReference type="NCBI Taxonomy" id="1348613"/>
    <lineage>
        <taxon>Bacteria</taxon>
        <taxon>Bacillati</taxon>
        <taxon>Bacillota</taxon>
        <taxon>Clostridia</taxon>
        <taxon>Lachnospirales</taxon>
        <taxon>Vallitaleaceae</taxon>
        <taxon>Vallitalea</taxon>
    </lineage>
</organism>
<dbReference type="RefSeq" id="WP_212697813.1">
    <property type="nucleotide sequence ID" value="NZ_CP058649.1"/>
</dbReference>
<dbReference type="Pfam" id="PF14697">
    <property type="entry name" value="Fer4_21"/>
    <property type="match status" value="1"/>
</dbReference>
<keyword evidence="10" id="KW-1185">Reference proteome</keyword>
<dbReference type="GO" id="GO:0046872">
    <property type="term" value="F:metal ion binding"/>
    <property type="evidence" value="ECO:0007669"/>
    <property type="project" value="UniProtKB-KW"/>
</dbReference>
<evidence type="ECO:0000259" key="8">
    <source>
        <dbReference type="PROSITE" id="PS51379"/>
    </source>
</evidence>
<dbReference type="EMBL" id="CP058649">
    <property type="protein sequence ID" value="QUI22329.1"/>
    <property type="molecule type" value="Genomic_DNA"/>
</dbReference>
<protein>
    <recommendedName>
        <fullName evidence="3">Ferredoxin</fullName>
    </recommendedName>
</protein>
<evidence type="ECO:0000256" key="3">
    <source>
        <dbReference type="ARBA" id="ARBA00013529"/>
    </source>
</evidence>
<comment type="function">
    <text evidence="2">Ferredoxins are iron-sulfur proteins that transfer electrons in a wide variety of metabolic reactions.</text>
</comment>
<dbReference type="PROSITE" id="PS51379">
    <property type="entry name" value="4FE4S_FER_2"/>
    <property type="match status" value="2"/>
</dbReference>
<proteinExistence type="predicted"/>
<dbReference type="InterPro" id="IPR026816">
    <property type="entry name" value="Flavodoxin_dom"/>
</dbReference>
<evidence type="ECO:0000256" key="4">
    <source>
        <dbReference type="ARBA" id="ARBA00022485"/>
    </source>
</evidence>
<dbReference type="GO" id="GO:0051539">
    <property type="term" value="F:4 iron, 4 sulfur cluster binding"/>
    <property type="evidence" value="ECO:0007669"/>
    <property type="project" value="UniProtKB-KW"/>
</dbReference>
<gene>
    <name evidence="9" type="ORF">HZI73_08460</name>
</gene>
<accession>A0A8J8MIM2</accession>
<dbReference type="SUPFAM" id="SSF52218">
    <property type="entry name" value="Flavoproteins"/>
    <property type="match status" value="1"/>
</dbReference>
<dbReference type="InterPro" id="IPR017900">
    <property type="entry name" value="4Fe4S_Fe_S_CS"/>
</dbReference>
<dbReference type="InterPro" id="IPR047964">
    <property type="entry name" value="EFR1-like"/>
</dbReference>
<feature type="domain" description="4Fe-4S ferredoxin-type" evidence="8">
    <location>
        <begin position="193"/>
        <end position="222"/>
    </location>
</feature>
<dbReference type="InterPro" id="IPR029039">
    <property type="entry name" value="Flavoprotein-like_sf"/>
</dbReference>